<dbReference type="PANTHER" id="PTHR42928">
    <property type="entry name" value="TRICARBOXYLATE-BINDING PROTEIN"/>
    <property type="match status" value="1"/>
</dbReference>
<feature type="chain" id="PRO_5047146757" evidence="2">
    <location>
        <begin position="27"/>
        <end position="326"/>
    </location>
</feature>
<dbReference type="EMBL" id="JBHSMX010000003">
    <property type="protein sequence ID" value="MFC5519359.1"/>
    <property type="molecule type" value="Genomic_DNA"/>
</dbReference>
<dbReference type="Pfam" id="PF03401">
    <property type="entry name" value="TctC"/>
    <property type="match status" value="1"/>
</dbReference>
<keyword evidence="2" id="KW-0732">Signal</keyword>
<evidence type="ECO:0000313" key="3">
    <source>
        <dbReference type="EMBL" id="MFC5519359.1"/>
    </source>
</evidence>
<sequence length="326" mass="34425">MQRRYLFACSALSALALAAAAGSALAQGYPNKVIKLQVPFAPGGTTDIVGRVIAEPLGKALGQAVVVENRAGGGGVVGASETARAAPDGYTLGVATVSTTAANPAINPKIPYNPLTDFTPIINIAATPNIIAVHPSFPARNYKEFVAELKKHPGKYSYSSSGTGGIGHLQMELYKILSGTFVTHIPYRGAGPALNDTVAGQVPMIFDNIPSALPFIQQKRLIPIVVAAPQRLAVLPDVPTFKEVGLEPVNRMAYYGIVGPKGLPKEVVDKVSAGVKKSLEDPAIRKRIEDTGSLIIANTPEQFSAQIKAEYEVYKKVVESAKLKLD</sequence>
<evidence type="ECO:0000256" key="2">
    <source>
        <dbReference type="SAM" id="SignalP"/>
    </source>
</evidence>
<dbReference type="PANTHER" id="PTHR42928:SF5">
    <property type="entry name" value="BLR1237 PROTEIN"/>
    <property type="match status" value="1"/>
</dbReference>
<gene>
    <name evidence="3" type="ORF">ACFPP7_00305</name>
</gene>
<evidence type="ECO:0000313" key="4">
    <source>
        <dbReference type="Proteomes" id="UP001596084"/>
    </source>
</evidence>
<comment type="caution">
    <text evidence="3">The sequence shown here is derived from an EMBL/GenBank/DDBJ whole genome shotgun (WGS) entry which is preliminary data.</text>
</comment>
<reference evidence="4" key="1">
    <citation type="journal article" date="2019" name="Int. J. Syst. Evol. Microbiol.">
        <title>The Global Catalogue of Microorganisms (GCM) 10K type strain sequencing project: providing services to taxonomists for standard genome sequencing and annotation.</title>
        <authorList>
            <consortium name="The Broad Institute Genomics Platform"/>
            <consortium name="The Broad Institute Genome Sequencing Center for Infectious Disease"/>
            <person name="Wu L."/>
            <person name="Ma J."/>
        </authorList>
    </citation>
    <scope>NUCLEOTIDE SEQUENCE [LARGE SCALE GENOMIC DNA]</scope>
    <source>
        <strain evidence="4">CGMCC 4.7277</strain>
    </source>
</reference>
<accession>A0ABW0Q3A0</accession>
<dbReference type="RefSeq" id="WP_068831614.1">
    <property type="nucleotide sequence ID" value="NZ_JBHSMX010000003.1"/>
</dbReference>
<proteinExistence type="inferred from homology"/>
<dbReference type="Gene3D" id="3.40.190.10">
    <property type="entry name" value="Periplasmic binding protein-like II"/>
    <property type="match status" value="1"/>
</dbReference>
<organism evidence="3 4">
    <name type="scientific">Polaromonas jejuensis</name>
    <dbReference type="NCBI Taxonomy" id="457502"/>
    <lineage>
        <taxon>Bacteria</taxon>
        <taxon>Pseudomonadati</taxon>
        <taxon>Pseudomonadota</taxon>
        <taxon>Betaproteobacteria</taxon>
        <taxon>Burkholderiales</taxon>
        <taxon>Comamonadaceae</taxon>
        <taxon>Polaromonas</taxon>
    </lineage>
</organism>
<dbReference type="InterPro" id="IPR005064">
    <property type="entry name" value="BUG"/>
</dbReference>
<evidence type="ECO:0000256" key="1">
    <source>
        <dbReference type="ARBA" id="ARBA00006987"/>
    </source>
</evidence>
<name>A0ABW0Q3A0_9BURK</name>
<dbReference type="SUPFAM" id="SSF53850">
    <property type="entry name" value="Periplasmic binding protein-like II"/>
    <property type="match status" value="1"/>
</dbReference>
<comment type="similarity">
    <text evidence="1">Belongs to the UPF0065 (bug) family.</text>
</comment>
<feature type="signal peptide" evidence="2">
    <location>
        <begin position="1"/>
        <end position="26"/>
    </location>
</feature>
<dbReference type="PIRSF" id="PIRSF017082">
    <property type="entry name" value="YflP"/>
    <property type="match status" value="1"/>
</dbReference>
<dbReference type="CDD" id="cd13577">
    <property type="entry name" value="PBP2_BugE_Glu"/>
    <property type="match status" value="1"/>
</dbReference>
<dbReference type="InterPro" id="IPR042100">
    <property type="entry name" value="Bug_dom1"/>
</dbReference>
<keyword evidence="4" id="KW-1185">Reference proteome</keyword>
<dbReference type="Proteomes" id="UP001596084">
    <property type="component" value="Unassembled WGS sequence"/>
</dbReference>
<protein>
    <submittedName>
        <fullName evidence="3">Tripartite tricarboxylate transporter substrate binding protein BugE</fullName>
    </submittedName>
</protein>
<dbReference type="Gene3D" id="3.40.190.150">
    <property type="entry name" value="Bordetella uptake gene, domain 1"/>
    <property type="match status" value="1"/>
</dbReference>